<dbReference type="AlphaFoldDB" id="A0AA86Q2D8"/>
<keyword evidence="5" id="KW-1185">Reference proteome</keyword>
<dbReference type="EMBL" id="CAXDID020000104">
    <property type="protein sequence ID" value="CAL6027272.1"/>
    <property type="molecule type" value="Genomic_DNA"/>
</dbReference>
<dbReference type="EMBL" id="CATOUU010000819">
    <property type="protein sequence ID" value="CAI9950897.1"/>
    <property type="molecule type" value="Genomic_DNA"/>
</dbReference>
<evidence type="ECO:0000313" key="5">
    <source>
        <dbReference type="Proteomes" id="UP001642409"/>
    </source>
</evidence>
<organism evidence="1">
    <name type="scientific">Hexamita inflata</name>
    <dbReference type="NCBI Taxonomy" id="28002"/>
    <lineage>
        <taxon>Eukaryota</taxon>
        <taxon>Metamonada</taxon>
        <taxon>Diplomonadida</taxon>
        <taxon>Hexamitidae</taxon>
        <taxon>Hexamitinae</taxon>
        <taxon>Hexamita</taxon>
    </lineage>
</organism>
<evidence type="ECO:0000313" key="2">
    <source>
        <dbReference type="EMBL" id="CAI9950897.1"/>
    </source>
</evidence>
<reference evidence="3 5" key="2">
    <citation type="submission" date="2024-07" db="EMBL/GenBank/DDBJ databases">
        <authorList>
            <person name="Akdeniz Z."/>
        </authorList>
    </citation>
    <scope>NUCLEOTIDE SEQUENCE [LARGE SCALE GENOMIC DNA]</scope>
</reference>
<protein>
    <submittedName>
        <fullName evidence="3">Hypothetical_protein</fullName>
    </submittedName>
</protein>
<accession>A0AA86Q2D8</accession>
<proteinExistence type="predicted"/>
<evidence type="ECO:0000313" key="4">
    <source>
        <dbReference type="EMBL" id="CAL6027272.1"/>
    </source>
</evidence>
<evidence type="ECO:0000313" key="3">
    <source>
        <dbReference type="EMBL" id="CAL6027266.1"/>
    </source>
</evidence>
<dbReference type="Proteomes" id="UP001642409">
    <property type="component" value="Unassembled WGS sequence"/>
</dbReference>
<reference evidence="1" key="1">
    <citation type="submission" date="2023-06" db="EMBL/GenBank/DDBJ databases">
        <authorList>
            <person name="Kurt Z."/>
        </authorList>
    </citation>
    <scope>NUCLEOTIDE SEQUENCE</scope>
</reference>
<dbReference type="EMBL" id="CATOUU010000819">
    <property type="protein sequence ID" value="CAI9950894.1"/>
    <property type="molecule type" value="Genomic_DNA"/>
</dbReference>
<gene>
    <name evidence="3" type="ORF">HINF_LOCUS31242</name>
    <name evidence="4" type="ORF">HINF_LOCUS31245</name>
    <name evidence="1" type="ORF">HINF_LOCUS38539</name>
    <name evidence="2" type="ORF">HINF_LOCUS38542</name>
</gene>
<name>A0AA86Q2D8_9EUKA</name>
<sequence length="128" mass="14720">MLEFLDYSSVSMLNFCLRKYFKISFGVGSVLDGPGSGFFVWRIFSIEKHDQRSNKQAKQNKIFFTVPLTVDRPDPFMFDSEVPLHTTLLSKKSGFINALSKLSTCFKLPIVYYANQYQRTNIATLIID</sequence>
<evidence type="ECO:0000313" key="1">
    <source>
        <dbReference type="EMBL" id="CAI9950894.1"/>
    </source>
</evidence>
<comment type="caution">
    <text evidence="1">The sequence shown here is derived from an EMBL/GenBank/DDBJ whole genome shotgun (WGS) entry which is preliminary data.</text>
</comment>
<dbReference type="EMBL" id="CAXDID020000104">
    <property type="protein sequence ID" value="CAL6027266.1"/>
    <property type="molecule type" value="Genomic_DNA"/>
</dbReference>